<reference evidence="5 6" key="1">
    <citation type="submission" date="2019-06" db="EMBL/GenBank/DDBJ databases">
        <title>Genome analyses of bacteria isolated from kimchi.</title>
        <authorList>
            <person name="Lee S."/>
            <person name="Ahn S."/>
            <person name="Roh S."/>
        </authorList>
    </citation>
    <scope>NUCLEOTIDE SEQUENCE [LARGE SCALE GENOMIC DNA]</scope>
    <source>
        <strain evidence="5 6">CBA3616</strain>
    </source>
</reference>
<evidence type="ECO:0000256" key="3">
    <source>
        <dbReference type="ARBA" id="ARBA00022840"/>
    </source>
</evidence>
<dbReference type="PROSITE" id="PS00211">
    <property type="entry name" value="ABC_TRANSPORTER_1"/>
    <property type="match status" value="1"/>
</dbReference>
<dbReference type="GO" id="GO:0005524">
    <property type="term" value="F:ATP binding"/>
    <property type="evidence" value="ECO:0007669"/>
    <property type="project" value="UniProtKB-KW"/>
</dbReference>
<dbReference type="InterPro" id="IPR017871">
    <property type="entry name" value="ABC_transporter-like_CS"/>
</dbReference>
<protein>
    <submittedName>
        <fullName evidence="5">ABC transporter ATP-binding protein</fullName>
    </submittedName>
</protein>
<dbReference type="Pfam" id="PF00005">
    <property type="entry name" value="ABC_tran"/>
    <property type="match status" value="1"/>
</dbReference>
<dbReference type="Pfam" id="PF13732">
    <property type="entry name" value="DrrA1-3_C"/>
    <property type="match status" value="1"/>
</dbReference>
<name>A0A5B8TGB1_9LACO</name>
<evidence type="ECO:0000256" key="2">
    <source>
        <dbReference type="ARBA" id="ARBA00022741"/>
    </source>
</evidence>
<evidence type="ECO:0000313" key="5">
    <source>
        <dbReference type="EMBL" id="QEA52858.1"/>
    </source>
</evidence>
<dbReference type="RefSeq" id="WP_146988894.1">
    <property type="nucleotide sequence ID" value="NZ_CP042392.1"/>
</dbReference>
<dbReference type="PANTHER" id="PTHR42939">
    <property type="entry name" value="ABC TRANSPORTER ATP-BINDING PROTEIN ALBC-RELATED"/>
    <property type="match status" value="1"/>
</dbReference>
<sequence>MLAIKQLSKKFGSLQALKDVSFTVQTGEIMGLIGQNGAGKSTTFHSILGFLKYAGKISWHDQPITEAVFDEIGYLPEERSLMPKLTVEQQIVYLARLKNKSAKEIRPQIDDWLAKFAVKGKRTDKIKDLSKGNQQKIQLICTLIHQPKLLILDEPFSGLDPVNVDLLEQAIFEAKKQGAAIIFSSHDMGNVTALCDRLIMLKAGQVVLNGRVDDVREQFGKNHLFVTTDWSQERLAQLPQVVKVTQLAARRFLLQLADPAAGPEIFRQLTQGQYIEEFSQQAPTLDEIFRMKVGEQDA</sequence>
<organism evidence="5 6">
    <name type="scientific">Loigolactobacillus coryniformis</name>
    <dbReference type="NCBI Taxonomy" id="1610"/>
    <lineage>
        <taxon>Bacteria</taxon>
        <taxon>Bacillati</taxon>
        <taxon>Bacillota</taxon>
        <taxon>Bacilli</taxon>
        <taxon>Lactobacillales</taxon>
        <taxon>Lactobacillaceae</taxon>
        <taxon>Loigolactobacillus</taxon>
    </lineage>
</organism>
<gene>
    <name evidence="5" type="ORF">FGL77_05780</name>
</gene>
<dbReference type="SUPFAM" id="SSF52540">
    <property type="entry name" value="P-loop containing nucleoside triphosphate hydrolases"/>
    <property type="match status" value="1"/>
</dbReference>
<evidence type="ECO:0000256" key="1">
    <source>
        <dbReference type="ARBA" id="ARBA00022448"/>
    </source>
</evidence>
<dbReference type="InterPro" id="IPR027417">
    <property type="entry name" value="P-loop_NTPase"/>
</dbReference>
<dbReference type="EMBL" id="CP042392">
    <property type="protein sequence ID" value="QEA52858.1"/>
    <property type="molecule type" value="Genomic_DNA"/>
</dbReference>
<keyword evidence="3 5" id="KW-0067">ATP-binding</keyword>
<dbReference type="InterPro" id="IPR051782">
    <property type="entry name" value="ABC_Transporter_VariousFunc"/>
</dbReference>
<keyword evidence="2" id="KW-0547">Nucleotide-binding</keyword>
<dbReference type="GO" id="GO:0016887">
    <property type="term" value="F:ATP hydrolysis activity"/>
    <property type="evidence" value="ECO:0007669"/>
    <property type="project" value="InterPro"/>
</dbReference>
<dbReference type="InterPro" id="IPR025302">
    <property type="entry name" value="DrrA1/2-like_C"/>
</dbReference>
<dbReference type="Gene3D" id="3.40.50.300">
    <property type="entry name" value="P-loop containing nucleotide triphosphate hydrolases"/>
    <property type="match status" value="1"/>
</dbReference>
<dbReference type="InterPro" id="IPR003439">
    <property type="entry name" value="ABC_transporter-like_ATP-bd"/>
</dbReference>
<dbReference type="AlphaFoldDB" id="A0A5B8TGB1"/>
<evidence type="ECO:0000313" key="6">
    <source>
        <dbReference type="Proteomes" id="UP000321772"/>
    </source>
</evidence>
<evidence type="ECO:0000259" key="4">
    <source>
        <dbReference type="PROSITE" id="PS50893"/>
    </source>
</evidence>
<dbReference type="InterPro" id="IPR003593">
    <property type="entry name" value="AAA+_ATPase"/>
</dbReference>
<dbReference type="Proteomes" id="UP000321772">
    <property type="component" value="Chromosome"/>
</dbReference>
<dbReference type="PANTHER" id="PTHR42939:SF1">
    <property type="entry name" value="ABC TRANSPORTER ATP-BINDING PROTEIN ALBC-RELATED"/>
    <property type="match status" value="1"/>
</dbReference>
<feature type="domain" description="ABC transporter" evidence="4">
    <location>
        <begin position="2"/>
        <end position="228"/>
    </location>
</feature>
<dbReference type="SMART" id="SM00382">
    <property type="entry name" value="AAA"/>
    <property type="match status" value="1"/>
</dbReference>
<dbReference type="PROSITE" id="PS50893">
    <property type="entry name" value="ABC_TRANSPORTER_2"/>
    <property type="match status" value="1"/>
</dbReference>
<proteinExistence type="predicted"/>
<keyword evidence="1" id="KW-0813">Transport</keyword>
<accession>A0A5B8TGB1</accession>